<comment type="similarity">
    <text evidence="1">Belongs to the RNA polymerase-binding protein RbpA family.</text>
</comment>
<comment type="caution">
    <text evidence="3">The sequence shown here is derived from an EMBL/GenBank/DDBJ whole genome shotgun (WGS) entry which is preliminary data.</text>
</comment>
<dbReference type="Proteomes" id="UP001597018">
    <property type="component" value="Unassembled WGS sequence"/>
</dbReference>
<accession>A0ABW3FZS3</accession>
<comment type="subunit">
    <text evidence="1">Forms a complex with the RNAP catalytic core and with free principal sigma factors.</text>
</comment>
<evidence type="ECO:0000256" key="2">
    <source>
        <dbReference type="SAM" id="MobiDB-lite"/>
    </source>
</evidence>
<keyword evidence="1" id="KW-0804">Transcription</keyword>
<gene>
    <name evidence="1" type="primary">rbpA</name>
    <name evidence="3" type="ORF">ACFQ16_29490</name>
</gene>
<comment type="function">
    <text evidence="1">Binds to RNA polymerase (RNAP), stimulating transcription from principal, but not alternative sigma factor promoters.</text>
</comment>
<dbReference type="RefSeq" id="WP_345601043.1">
    <property type="nucleotide sequence ID" value="NZ_BAABLT010000025.1"/>
</dbReference>
<dbReference type="Pfam" id="PF13397">
    <property type="entry name" value="RbpA"/>
    <property type="match status" value="1"/>
</dbReference>
<evidence type="ECO:0000256" key="1">
    <source>
        <dbReference type="HAMAP-Rule" id="MF_01483"/>
    </source>
</evidence>
<dbReference type="InterPro" id="IPR025182">
    <property type="entry name" value="RNApol-bd_RbpA"/>
</dbReference>
<sequence length="118" mass="13663">MTRDPKPTPKTVQLGRTTAGVEDREPAPRRRQRYVCPHEHEFAVPLSADAAVPDTWECPHHSTRARAAEVDNPTPARRKRPRTHWDMLLERRSIPDLERLLNERLALLKARRQPPPNT</sequence>
<evidence type="ECO:0000313" key="3">
    <source>
        <dbReference type="EMBL" id="MFD0923901.1"/>
    </source>
</evidence>
<name>A0ABW3FZS3_9PSEU</name>
<protein>
    <recommendedName>
        <fullName evidence="1">RNA polymerase-binding protein RbpA</fullName>
    </recommendedName>
</protein>
<keyword evidence="4" id="KW-1185">Reference proteome</keyword>
<keyword evidence="1" id="KW-0805">Transcription regulation</keyword>
<dbReference type="Gene3D" id="2.20.28.270">
    <property type="entry name" value="RNA polymerase-binding protein A"/>
    <property type="match status" value="1"/>
</dbReference>
<dbReference type="HAMAP" id="MF_01483">
    <property type="entry name" value="RbpA"/>
    <property type="match status" value="1"/>
</dbReference>
<comment type="caution">
    <text evidence="1">Lacks conserved residue(s) required for the propagation of feature annotation.</text>
</comment>
<organism evidence="3 4">
    <name type="scientific">Saccharopolyspora rosea</name>
    <dbReference type="NCBI Taxonomy" id="524884"/>
    <lineage>
        <taxon>Bacteria</taxon>
        <taxon>Bacillati</taxon>
        <taxon>Actinomycetota</taxon>
        <taxon>Actinomycetes</taxon>
        <taxon>Pseudonocardiales</taxon>
        <taxon>Pseudonocardiaceae</taxon>
        <taxon>Saccharopolyspora</taxon>
    </lineage>
</organism>
<reference evidence="4" key="1">
    <citation type="journal article" date="2019" name="Int. J. Syst. Evol. Microbiol.">
        <title>The Global Catalogue of Microorganisms (GCM) 10K type strain sequencing project: providing services to taxonomists for standard genome sequencing and annotation.</title>
        <authorList>
            <consortium name="The Broad Institute Genomics Platform"/>
            <consortium name="The Broad Institute Genome Sequencing Center for Infectious Disease"/>
            <person name="Wu L."/>
            <person name="Ma J."/>
        </authorList>
    </citation>
    <scope>NUCLEOTIDE SEQUENCE [LARGE SCALE GENOMIC DNA]</scope>
    <source>
        <strain evidence="4">CCUG 56401</strain>
    </source>
</reference>
<dbReference type="EMBL" id="JBHTIW010000046">
    <property type="protein sequence ID" value="MFD0923901.1"/>
    <property type="molecule type" value="Genomic_DNA"/>
</dbReference>
<dbReference type="InterPro" id="IPR038638">
    <property type="entry name" value="RbpA_sf"/>
</dbReference>
<evidence type="ECO:0000313" key="4">
    <source>
        <dbReference type="Proteomes" id="UP001597018"/>
    </source>
</evidence>
<proteinExistence type="inferred from homology"/>
<feature type="region of interest" description="Disordered" evidence="2">
    <location>
        <begin position="1"/>
        <end position="30"/>
    </location>
</feature>